<dbReference type="AlphaFoldDB" id="A0A8S1N0J4"/>
<evidence type="ECO:0000313" key="3">
    <source>
        <dbReference type="Proteomes" id="UP000688137"/>
    </source>
</evidence>
<accession>A0A8S1N0J4</accession>
<proteinExistence type="predicted"/>
<keyword evidence="1" id="KW-0472">Membrane</keyword>
<protein>
    <submittedName>
        <fullName evidence="2">Uncharacterized protein</fullName>
    </submittedName>
</protein>
<sequence length="853" mass="100524">MDMKVKIFGGLAATFAASAIYLFFKENNKSLNQKMFDEINKIKNYIENHFYECTKEKLSQKLEDRKDFINLLNEIASNFFDIDRVNDEISRHPYFKQFAGVNQQVHLFNQEYTSFYLRKNSLDAVQNSLNFIVSKHRLLNQEQPQLSENTSKFINFFYLILIKLVKLIEETLIDLEDKHALIQMNFFLAGLLDQIEQILKQYPLLSNLFGIALLGQLQLNDPQIGFGHQCDDNFFNVKIEDTNINQNCKCLIFDALIRYVSLITPTLQKKFITILIDYQILSTKDHLIKLGSILLKNQFFLNSQISKVEMYYATDVSVFNHMLIQATAYKEVRQELIKPDLLDLYFLYTERVVAQNNPKFIAKILTSLIASHVMIYPIFGDEEILSQLINNEKQQTLVVVHFLGMLLILETKDTIDFKENPNVQMLDWLALNMDFMLAVEVLSYLQKQFLLKIFRNKVSDIPLLMKQYLQCLRVTHNKRIQQRTMQKKQFDVNAILQQMIGYLTAIQVTELPSKESFTKLINLIPFQDQNEQSNIFSNILRIVYDLPTINFHFLKFVLEKCEKISKESILSYNGYYSHILTAQTVSFDSYMFSVQLSLLFGRPEALLNEISARMKNDFSNFERYEDFLTRDVLLYYQLYQIILLIDLLENPYYCMNILMQTGSEFPQKKEIMTQLYQYAAISILKLNDQMTQLQLLETLQLFIHIQELPQYIKDLIEDGQDGKVKLKYQYSQNWPYLNLQKDMESVKYFLSKATDPFDELLYAPDSFPFLFEIRQLVYNCESFIKIIELALQSKDRMKLYVWIGKFLYYGKQILLKKGSTKMDQLFALDECKSFIQELIEKEGCNKLVQYLQQ</sequence>
<reference evidence="2" key="1">
    <citation type="submission" date="2021-01" db="EMBL/GenBank/DDBJ databases">
        <authorList>
            <consortium name="Genoscope - CEA"/>
            <person name="William W."/>
        </authorList>
    </citation>
    <scope>NUCLEOTIDE SEQUENCE</scope>
</reference>
<keyword evidence="3" id="KW-1185">Reference proteome</keyword>
<dbReference type="OMA" id="HMLIQAT"/>
<comment type="caution">
    <text evidence="2">The sequence shown here is derived from an EMBL/GenBank/DDBJ whole genome shotgun (WGS) entry which is preliminary data.</text>
</comment>
<evidence type="ECO:0000313" key="2">
    <source>
        <dbReference type="EMBL" id="CAD8082903.1"/>
    </source>
</evidence>
<dbReference type="EMBL" id="CAJJDM010000072">
    <property type="protein sequence ID" value="CAD8082903.1"/>
    <property type="molecule type" value="Genomic_DNA"/>
</dbReference>
<dbReference type="Proteomes" id="UP000688137">
    <property type="component" value="Unassembled WGS sequence"/>
</dbReference>
<evidence type="ECO:0000256" key="1">
    <source>
        <dbReference type="SAM" id="Phobius"/>
    </source>
</evidence>
<feature type="transmembrane region" description="Helical" evidence="1">
    <location>
        <begin position="6"/>
        <end position="24"/>
    </location>
</feature>
<keyword evidence="1" id="KW-1133">Transmembrane helix</keyword>
<keyword evidence="1" id="KW-0812">Transmembrane</keyword>
<organism evidence="2 3">
    <name type="scientific">Paramecium primaurelia</name>
    <dbReference type="NCBI Taxonomy" id="5886"/>
    <lineage>
        <taxon>Eukaryota</taxon>
        <taxon>Sar</taxon>
        <taxon>Alveolata</taxon>
        <taxon>Ciliophora</taxon>
        <taxon>Intramacronucleata</taxon>
        <taxon>Oligohymenophorea</taxon>
        <taxon>Peniculida</taxon>
        <taxon>Parameciidae</taxon>
        <taxon>Paramecium</taxon>
    </lineage>
</organism>
<gene>
    <name evidence="2" type="ORF">PPRIM_AZ9-3.1.T0690011</name>
</gene>
<name>A0A8S1N0J4_PARPR</name>